<dbReference type="EMBL" id="JAQOUE010000001">
    <property type="protein sequence ID" value="MDT7041914.1"/>
    <property type="molecule type" value="Genomic_DNA"/>
</dbReference>
<name>A0ABU3K669_9BACT</name>
<feature type="compositionally biased region" description="Polar residues" evidence="1">
    <location>
        <begin position="156"/>
        <end position="170"/>
    </location>
</feature>
<protein>
    <recommendedName>
        <fullName evidence="4">Flagellar hook-length control protein FliK</fullName>
    </recommendedName>
</protein>
<proteinExistence type="predicted"/>
<evidence type="ECO:0000313" key="3">
    <source>
        <dbReference type="Proteomes" id="UP001250932"/>
    </source>
</evidence>
<dbReference type="Proteomes" id="UP001250932">
    <property type="component" value="Unassembled WGS sequence"/>
</dbReference>
<evidence type="ECO:0008006" key="4">
    <source>
        <dbReference type="Google" id="ProtNLM"/>
    </source>
</evidence>
<evidence type="ECO:0000256" key="1">
    <source>
        <dbReference type="SAM" id="MobiDB-lite"/>
    </source>
</evidence>
<comment type="caution">
    <text evidence="2">The sequence shown here is derived from an EMBL/GenBank/DDBJ whole genome shotgun (WGS) entry which is preliminary data.</text>
</comment>
<accession>A0ABU3K669</accession>
<gene>
    <name evidence="2" type="ORF">PPG34_06085</name>
</gene>
<sequence length="489" mass="50586">MNLIPTPVVPKVSVANSQPVGGGALLTKSGAVDQSAGTSFPAALAQANQQAPASKVLPNGKIQSEKSTLPSLETTEEGGRAYPQHGEGEGSLVTLLVPINQHVGEGKGIPQLPLNGNAGTLATTLNSQISSTDVNSSSVVAAPTASALLESGLESVETTPQEFQSTSLPSAKNIKGGEPTSQVLPNSSQHSTQSTVPSTGQIRPEVFTGRSNGPEEPSLVFPREQSLPLQSGSRAPIPNVPLSFVNGGFQQGQAIIDPVNTGQFSPAIQQPLQGSFTPVSSTSPVTVQEAIANSHLSGGGLGEGETAENEFGAGDHRENAGAFANKHQASKQIFGGFSIATESGSDFRIGESVSSGRTDTMVDRSRMMNVLSPQRMQMEVMLADETKVQVDVAVTQHQVSAQLVTDQLMLRNLALQHEPQLDAQLASAGLELKQFGAEVSEHGLFGQHLSDSSSPEFSGGGGSEAEELPNSDIPVGAGVEADGRVHFVA</sequence>
<keyword evidence="3" id="KW-1185">Reference proteome</keyword>
<feature type="region of interest" description="Disordered" evidence="1">
    <location>
        <begin position="51"/>
        <end position="87"/>
    </location>
</feature>
<reference evidence="2 3" key="1">
    <citation type="journal article" date="2023" name="ISME J.">
        <title>Cultivation and genomic characterization of novel and ubiquitous marine nitrite-oxidizing bacteria from the Nitrospirales.</title>
        <authorList>
            <person name="Mueller A.J."/>
            <person name="Daebeler A."/>
            <person name="Herbold C.W."/>
            <person name="Kirkegaard R.H."/>
            <person name="Daims H."/>
        </authorList>
    </citation>
    <scope>NUCLEOTIDE SEQUENCE [LARGE SCALE GENOMIC DNA]</scope>
    <source>
        <strain evidence="2 3">EB</strain>
    </source>
</reference>
<organism evidence="2 3">
    <name type="scientific">Candidatus Nitronereus thalassa</name>
    <dbReference type="NCBI Taxonomy" id="3020898"/>
    <lineage>
        <taxon>Bacteria</taxon>
        <taxon>Pseudomonadati</taxon>
        <taxon>Nitrospirota</taxon>
        <taxon>Nitrospiria</taxon>
        <taxon>Nitrospirales</taxon>
        <taxon>Nitrospiraceae</taxon>
        <taxon>Candidatus Nitronereus</taxon>
    </lineage>
</organism>
<feature type="region of interest" description="Disordered" evidence="1">
    <location>
        <begin position="446"/>
        <end position="477"/>
    </location>
</feature>
<feature type="region of interest" description="Disordered" evidence="1">
    <location>
        <begin position="153"/>
        <end position="220"/>
    </location>
</feature>
<feature type="compositionally biased region" description="Polar residues" evidence="1">
    <location>
        <begin position="61"/>
        <end position="73"/>
    </location>
</feature>
<evidence type="ECO:0000313" key="2">
    <source>
        <dbReference type="EMBL" id="MDT7041914.1"/>
    </source>
</evidence>
<feature type="compositionally biased region" description="Polar residues" evidence="1">
    <location>
        <begin position="179"/>
        <end position="201"/>
    </location>
</feature>
<dbReference type="RefSeq" id="WP_313832260.1">
    <property type="nucleotide sequence ID" value="NZ_JAQOUE010000001.1"/>
</dbReference>